<dbReference type="Proteomes" id="UP001058974">
    <property type="component" value="Chromosome 7"/>
</dbReference>
<protein>
    <recommendedName>
        <fullName evidence="4">Glycosyltransferase</fullName>
        <ecNumber evidence="4">2.4.1.-</ecNumber>
    </recommendedName>
</protein>
<comment type="similarity">
    <text evidence="1 3">Belongs to the UDP-glycosyltransferase family.</text>
</comment>
<evidence type="ECO:0000256" key="4">
    <source>
        <dbReference type="RuleBase" id="RU362057"/>
    </source>
</evidence>
<dbReference type="GO" id="GO:0080043">
    <property type="term" value="F:quercetin 3-O-glucosyltransferase activity"/>
    <property type="evidence" value="ECO:0007669"/>
    <property type="project" value="TreeGrafter"/>
</dbReference>
<evidence type="ECO:0000256" key="2">
    <source>
        <dbReference type="ARBA" id="ARBA00022679"/>
    </source>
</evidence>
<keyword evidence="3" id="KW-0328">Glycosyltransferase</keyword>
<keyword evidence="2 3" id="KW-0808">Transferase</keyword>
<evidence type="ECO:0000313" key="6">
    <source>
        <dbReference type="Proteomes" id="UP001058974"/>
    </source>
</evidence>
<accession>A0A9D4ZWR2</accession>
<dbReference type="SUPFAM" id="SSF53756">
    <property type="entry name" value="UDP-Glycosyltransferase/glycogen phosphorylase"/>
    <property type="match status" value="1"/>
</dbReference>
<keyword evidence="6" id="KW-1185">Reference proteome</keyword>
<comment type="caution">
    <text evidence="5">The sequence shown here is derived from an EMBL/GenBank/DDBJ whole genome shotgun (WGS) entry which is preliminary data.</text>
</comment>
<gene>
    <name evidence="5" type="ORF">KIW84_071923</name>
</gene>
<dbReference type="FunFam" id="3.40.50.2000:FF:000019">
    <property type="entry name" value="Glycosyltransferase"/>
    <property type="match status" value="1"/>
</dbReference>
<evidence type="ECO:0000313" key="5">
    <source>
        <dbReference type="EMBL" id="KAI5385115.1"/>
    </source>
</evidence>
<dbReference type="GO" id="GO:0080044">
    <property type="term" value="F:quercetin 7-O-glucosyltransferase activity"/>
    <property type="evidence" value="ECO:0007669"/>
    <property type="project" value="TreeGrafter"/>
</dbReference>
<dbReference type="EC" id="2.4.1.-" evidence="4"/>
<evidence type="ECO:0000256" key="1">
    <source>
        <dbReference type="ARBA" id="ARBA00009995"/>
    </source>
</evidence>
<dbReference type="Gramene" id="Psat07G0192300-T1">
    <property type="protein sequence ID" value="KAI5385115.1"/>
    <property type="gene ID" value="KIW84_071923"/>
</dbReference>
<name>A0A9D4ZWR2_PEA</name>
<dbReference type="PROSITE" id="PS00375">
    <property type="entry name" value="UDPGT"/>
    <property type="match status" value="1"/>
</dbReference>
<dbReference type="PANTHER" id="PTHR11926">
    <property type="entry name" value="GLUCOSYL/GLUCURONOSYL TRANSFERASES"/>
    <property type="match status" value="1"/>
</dbReference>
<dbReference type="PANTHER" id="PTHR11926:SF1518">
    <property type="entry name" value="GLYCOSYLTRANSFERASE"/>
    <property type="match status" value="1"/>
</dbReference>
<dbReference type="AlphaFoldDB" id="A0A9D4ZWR2"/>
<dbReference type="InterPro" id="IPR002213">
    <property type="entry name" value="UDP_glucos_trans"/>
</dbReference>
<dbReference type="InterPro" id="IPR035595">
    <property type="entry name" value="UDP_glycos_trans_CS"/>
</dbReference>
<reference evidence="5 6" key="1">
    <citation type="journal article" date="2022" name="Nat. Genet.">
        <title>Improved pea reference genome and pan-genome highlight genomic features and evolutionary characteristics.</title>
        <authorList>
            <person name="Yang T."/>
            <person name="Liu R."/>
            <person name="Luo Y."/>
            <person name="Hu S."/>
            <person name="Wang D."/>
            <person name="Wang C."/>
            <person name="Pandey M.K."/>
            <person name="Ge S."/>
            <person name="Xu Q."/>
            <person name="Li N."/>
            <person name="Li G."/>
            <person name="Huang Y."/>
            <person name="Saxena R.K."/>
            <person name="Ji Y."/>
            <person name="Li M."/>
            <person name="Yan X."/>
            <person name="He Y."/>
            <person name="Liu Y."/>
            <person name="Wang X."/>
            <person name="Xiang C."/>
            <person name="Varshney R.K."/>
            <person name="Ding H."/>
            <person name="Gao S."/>
            <person name="Zong X."/>
        </authorList>
    </citation>
    <scope>NUCLEOTIDE SEQUENCE [LARGE SCALE GENOMIC DNA]</scope>
    <source>
        <strain evidence="5 6">cv. Zhongwan 6</strain>
    </source>
</reference>
<dbReference type="EMBL" id="JAMSHJ010000007">
    <property type="protein sequence ID" value="KAI5385115.1"/>
    <property type="molecule type" value="Genomic_DNA"/>
</dbReference>
<proteinExistence type="inferred from homology"/>
<sequence length="414" mass="46260">MPPHRHRILLVPYPIQGHLNPAFELAKRLITLGAHVTISTTTHMLNRITNKPSLPNLSYLPFSDGFDDGFKGTTTEAYSLYHAEFKRRGSEFFANTLLSNSQQGLPLLLSSRDLPSFLLESCPRAHTLMLSLFEQQFNELDIETNPITILVNSFEALEPDALRAVDNLNMISIGPLIPSAFLDEKDPTVNTSFGGQAHIFQPSNGYVEWLDSKTEKSVVYVSFGSMSVLSKKQTEEIARALLDCGFPFLWVIREAKEGEKEEDLSCREELEEKGKIVKWCSQVEVLSHPSLGCFLTHCGWNSTLESLVSGVPMVAFPQWTDQMTNAKLVEDVWKTGVRVDHEVSEDGVVGGGGIRRCLEVVMGSGEKGEELRRNAEKWKRSAREAVKEGGSSDKNVRSFLDWVGECMHARVAEK</sequence>
<evidence type="ECO:0000256" key="3">
    <source>
        <dbReference type="RuleBase" id="RU003718"/>
    </source>
</evidence>
<dbReference type="Pfam" id="PF00201">
    <property type="entry name" value="UDPGT"/>
    <property type="match status" value="1"/>
</dbReference>
<organism evidence="5 6">
    <name type="scientific">Pisum sativum</name>
    <name type="common">Garden pea</name>
    <name type="synonym">Lathyrus oleraceus</name>
    <dbReference type="NCBI Taxonomy" id="3888"/>
    <lineage>
        <taxon>Eukaryota</taxon>
        <taxon>Viridiplantae</taxon>
        <taxon>Streptophyta</taxon>
        <taxon>Embryophyta</taxon>
        <taxon>Tracheophyta</taxon>
        <taxon>Spermatophyta</taxon>
        <taxon>Magnoliopsida</taxon>
        <taxon>eudicotyledons</taxon>
        <taxon>Gunneridae</taxon>
        <taxon>Pentapetalae</taxon>
        <taxon>rosids</taxon>
        <taxon>fabids</taxon>
        <taxon>Fabales</taxon>
        <taxon>Fabaceae</taxon>
        <taxon>Papilionoideae</taxon>
        <taxon>50 kb inversion clade</taxon>
        <taxon>NPAAA clade</taxon>
        <taxon>Hologalegina</taxon>
        <taxon>IRL clade</taxon>
        <taxon>Fabeae</taxon>
        <taxon>Lathyrus</taxon>
    </lineage>
</organism>
<dbReference type="CDD" id="cd03784">
    <property type="entry name" value="GT1_Gtf-like"/>
    <property type="match status" value="1"/>
</dbReference>
<dbReference type="Gene3D" id="3.40.50.2000">
    <property type="entry name" value="Glycogen Phosphorylase B"/>
    <property type="match status" value="3"/>
</dbReference>